<dbReference type="PATRIC" id="fig|206506.3.peg.625"/>
<dbReference type="GO" id="GO:0003677">
    <property type="term" value="F:DNA binding"/>
    <property type="evidence" value="ECO:0007669"/>
    <property type="project" value="InterPro"/>
</dbReference>
<name>A0A171KWG4_9BURK</name>
<dbReference type="EMBL" id="LBNE01000001">
    <property type="protein sequence ID" value="KKO73231.1"/>
    <property type="molecule type" value="Genomic_DNA"/>
</dbReference>
<evidence type="ECO:0000313" key="8">
    <source>
        <dbReference type="Proteomes" id="UP000078084"/>
    </source>
</evidence>
<proteinExistence type="inferred from homology"/>
<feature type="domain" description="RNA polymerase sigma factor 70 region 4 type 2" evidence="6">
    <location>
        <begin position="113"/>
        <end position="161"/>
    </location>
</feature>
<dbReference type="Pfam" id="PF04542">
    <property type="entry name" value="Sigma70_r2"/>
    <property type="match status" value="1"/>
</dbReference>
<dbReference type="GO" id="GO:0006352">
    <property type="term" value="P:DNA-templated transcription initiation"/>
    <property type="evidence" value="ECO:0007669"/>
    <property type="project" value="InterPro"/>
</dbReference>
<dbReference type="STRING" id="206506.AAV32_02845"/>
<dbReference type="InterPro" id="IPR039425">
    <property type="entry name" value="RNA_pol_sigma-70-like"/>
</dbReference>
<sequence>MSVKALTPADPVDALYQDHQGWLHGWLRRRLGNDADAADLVQDTFLSVICSGKAGEIIEPRPYLTTIARCLVAHRHRHRRRQLEEAYLAALAALPEEMEMSPETRALALETLLRLDQMLDGLPTKVREAFMLVHLQGASYQDVAQALGVSTSSVKQYLMRANQQAFLVLLG</sequence>
<dbReference type="Pfam" id="PF08281">
    <property type="entry name" value="Sigma70_r4_2"/>
    <property type="match status" value="1"/>
</dbReference>
<evidence type="ECO:0000313" key="7">
    <source>
        <dbReference type="EMBL" id="KKO73231.1"/>
    </source>
</evidence>
<dbReference type="InterPro" id="IPR013325">
    <property type="entry name" value="RNA_pol_sigma_r2"/>
</dbReference>
<dbReference type="PANTHER" id="PTHR43133">
    <property type="entry name" value="RNA POLYMERASE ECF-TYPE SIGMA FACTO"/>
    <property type="match status" value="1"/>
</dbReference>
<gene>
    <name evidence="7" type="ORF">AAV32_02845</name>
</gene>
<dbReference type="GO" id="GO:0016987">
    <property type="term" value="F:sigma factor activity"/>
    <property type="evidence" value="ECO:0007669"/>
    <property type="project" value="UniProtKB-KW"/>
</dbReference>
<dbReference type="Gene3D" id="1.10.10.10">
    <property type="entry name" value="Winged helix-like DNA-binding domain superfamily/Winged helix DNA-binding domain"/>
    <property type="match status" value="1"/>
</dbReference>
<dbReference type="Proteomes" id="UP000078084">
    <property type="component" value="Unassembled WGS sequence"/>
</dbReference>
<comment type="similarity">
    <text evidence="1">Belongs to the sigma-70 factor family. ECF subfamily.</text>
</comment>
<keyword evidence="8" id="KW-1185">Reference proteome</keyword>
<keyword evidence="2" id="KW-0805">Transcription regulation</keyword>
<dbReference type="InterPro" id="IPR007627">
    <property type="entry name" value="RNA_pol_sigma70_r2"/>
</dbReference>
<protein>
    <submittedName>
        <fullName evidence="7">RNA polymerase sigma factor FecI</fullName>
    </submittedName>
</protein>
<dbReference type="Gene3D" id="1.10.1740.10">
    <property type="match status" value="1"/>
</dbReference>
<keyword evidence="3" id="KW-0731">Sigma factor</keyword>
<feature type="domain" description="RNA polymerase sigma-70 region 2" evidence="5">
    <location>
        <begin position="15"/>
        <end position="81"/>
    </location>
</feature>
<dbReference type="RefSeq" id="WP_068367306.1">
    <property type="nucleotide sequence ID" value="NZ_LBNE01000001.1"/>
</dbReference>
<dbReference type="NCBIfam" id="TIGR02937">
    <property type="entry name" value="sigma70-ECF"/>
    <property type="match status" value="1"/>
</dbReference>
<evidence type="ECO:0000256" key="1">
    <source>
        <dbReference type="ARBA" id="ARBA00010641"/>
    </source>
</evidence>
<evidence type="ECO:0000256" key="4">
    <source>
        <dbReference type="ARBA" id="ARBA00023163"/>
    </source>
</evidence>
<dbReference type="InterPro" id="IPR013249">
    <property type="entry name" value="RNA_pol_sigma70_r4_t2"/>
</dbReference>
<evidence type="ECO:0000256" key="3">
    <source>
        <dbReference type="ARBA" id="ARBA00023082"/>
    </source>
</evidence>
<dbReference type="CDD" id="cd06171">
    <property type="entry name" value="Sigma70_r4"/>
    <property type="match status" value="1"/>
</dbReference>
<dbReference type="SUPFAM" id="SSF88946">
    <property type="entry name" value="Sigma2 domain of RNA polymerase sigma factors"/>
    <property type="match status" value="1"/>
</dbReference>
<dbReference type="InterPro" id="IPR013324">
    <property type="entry name" value="RNA_pol_sigma_r3/r4-like"/>
</dbReference>
<dbReference type="InterPro" id="IPR036388">
    <property type="entry name" value="WH-like_DNA-bd_sf"/>
</dbReference>
<accession>A0A171KWG4</accession>
<comment type="caution">
    <text evidence="7">The sequence shown here is derived from an EMBL/GenBank/DDBJ whole genome shotgun (WGS) entry which is preliminary data.</text>
</comment>
<keyword evidence="4" id="KW-0804">Transcription</keyword>
<evidence type="ECO:0000259" key="6">
    <source>
        <dbReference type="Pfam" id="PF08281"/>
    </source>
</evidence>
<dbReference type="AlphaFoldDB" id="A0A171KWG4"/>
<dbReference type="PANTHER" id="PTHR43133:SF63">
    <property type="entry name" value="RNA POLYMERASE SIGMA FACTOR FECI-RELATED"/>
    <property type="match status" value="1"/>
</dbReference>
<dbReference type="SUPFAM" id="SSF88659">
    <property type="entry name" value="Sigma3 and sigma4 domains of RNA polymerase sigma factors"/>
    <property type="match status" value="1"/>
</dbReference>
<reference evidence="7 8" key="1">
    <citation type="submission" date="2015-04" db="EMBL/GenBank/DDBJ databases">
        <title>Genome sequence of Kerstersia gyiorum CG1.</title>
        <authorList>
            <person name="Greninger A.L."/>
            <person name="Kozyreva V."/>
            <person name="Chaturvedi V."/>
        </authorList>
    </citation>
    <scope>NUCLEOTIDE SEQUENCE [LARGE SCALE GENOMIC DNA]</scope>
    <source>
        <strain evidence="7 8">CG1</strain>
    </source>
</reference>
<dbReference type="InterPro" id="IPR014284">
    <property type="entry name" value="RNA_pol_sigma-70_dom"/>
</dbReference>
<evidence type="ECO:0000256" key="2">
    <source>
        <dbReference type="ARBA" id="ARBA00023015"/>
    </source>
</evidence>
<organism evidence="7 8">
    <name type="scientific">Kerstersia gyiorum</name>
    <dbReference type="NCBI Taxonomy" id="206506"/>
    <lineage>
        <taxon>Bacteria</taxon>
        <taxon>Pseudomonadati</taxon>
        <taxon>Pseudomonadota</taxon>
        <taxon>Betaproteobacteria</taxon>
        <taxon>Burkholderiales</taxon>
        <taxon>Alcaligenaceae</taxon>
        <taxon>Kerstersia</taxon>
    </lineage>
</organism>
<evidence type="ECO:0000259" key="5">
    <source>
        <dbReference type="Pfam" id="PF04542"/>
    </source>
</evidence>